<dbReference type="PROSITE" id="PS00531">
    <property type="entry name" value="RNASE_T2_2"/>
    <property type="match status" value="1"/>
</dbReference>
<sequence length="211" mass="24342">MNYLSVLTLVFLFFHGYAHAFDYWMISQFWPRGHCHGNGLCVRTKPKPLQFTIHGLWPSNYSPKGPSFCTKENFNISLITNNLVAHLHQVWPSYYHKNDEYFWSGEWKRHGRCSNLQQIDFFTLTSDIYARNNLKDILKNAGIVHGKTYNINIITSAIRTSLGGEPQLICKFTASILTEIRICLDKSRIPQYINCVPPSPQVACTNSIHFI</sequence>
<comment type="caution">
    <text evidence="9">The sequence shown here is derived from an EMBL/GenBank/DDBJ whole genome shotgun (WGS) entry which is preliminary data.</text>
</comment>
<gene>
    <name evidence="9" type="ORF">VNO80_13680</name>
</gene>
<keyword evidence="2" id="KW-0540">Nuclease</keyword>
<evidence type="ECO:0000256" key="2">
    <source>
        <dbReference type="ARBA" id="ARBA00022722"/>
    </source>
</evidence>
<keyword evidence="5" id="KW-0456">Lyase</keyword>
<dbReference type="GO" id="GO:0033897">
    <property type="term" value="F:ribonuclease T2 activity"/>
    <property type="evidence" value="ECO:0007669"/>
    <property type="project" value="InterPro"/>
</dbReference>
<dbReference type="InterPro" id="IPR018188">
    <property type="entry name" value="RNase_T2_His_AS_1"/>
</dbReference>
<accession>A0AAN9N251</accession>
<dbReference type="PANTHER" id="PTHR11240:SF59">
    <property type="entry name" value="RIBONUCLEASE T2 FAMILY PROTEIN"/>
    <property type="match status" value="1"/>
</dbReference>
<dbReference type="GO" id="GO:0006401">
    <property type="term" value="P:RNA catabolic process"/>
    <property type="evidence" value="ECO:0007669"/>
    <property type="project" value="TreeGrafter"/>
</dbReference>
<dbReference type="EMBL" id="JAYMYR010000005">
    <property type="protein sequence ID" value="KAK7364932.1"/>
    <property type="molecule type" value="Genomic_DNA"/>
</dbReference>
<evidence type="ECO:0000313" key="10">
    <source>
        <dbReference type="Proteomes" id="UP001374584"/>
    </source>
</evidence>
<keyword evidence="3" id="KW-0378">Hydrolase</keyword>
<dbReference type="Gene3D" id="3.90.730.10">
    <property type="entry name" value="Ribonuclease T2-like"/>
    <property type="match status" value="1"/>
</dbReference>
<dbReference type="PANTHER" id="PTHR11240">
    <property type="entry name" value="RIBONUCLEASE T2"/>
    <property type="match status" value="1"/>
</dbReference>
<dbReference type="Proteomes" id="UP001374584">
    <property type="component" value="Unassembled WGS sequence"/>
</dbReference>
<dbReference type="InterPro" id="IPR033130">
    <property type="entry name" value="RNase_T2_His_AS_2"/>
</dbReference>
<dbReference type="GO" id="GO:0003723">
    <property type="term" value="F:RNA binding"/>
    <property type="evidence" value="ECO:0007669"/>
    <property type="project" value="InterPro"/>
</dbReference>
<dbReference type="AlphaFoldDB" id="A0AAN9N251"/>
<feature type="active site" evidence="6">
    <location>
        <position position="110"/>
    </location>
</feature>
<reference evidence="9 10" key="1">
    <citation type="submission" date="2024-01" db="EMBL/GenBank/DDBJ databases">
        <title>The genomes of 5 underutilized Papilionoideae crops provide insights into root nodulation and disease resistanc.</title>
        <authorList>
            <person name="Jiang F."/>
        </authorList>
    </citation>
    <scope>NUCLEOTIDE SEQUENCE [LARGE SCALE GENOMIC DNA]</scope>
    <source>
        <strain evidence="9">JINMINGXINNONG_FW02</strain>
        <tissue evidence="9">Leaves</tissue>
    </source>
</reference>
<keyword evidence="8" id="KW-0732">Signal</keyword>
<keyword evidence="4" id="KW-1015">Disulfide bond</keyword>
<proteinExistence type="inferred from homology"/>
<protein>
    <submittedName>
        <fullName evidence="9">Uncharacterized protein</fullName>
    </submittedName>
</protein>
<evidence type="ECO:0000256" key="3">
    <source>
        <dbReference type="ARBA" id="ARBA00022759"/>
    </source>
</evidence>
<evidence type="ECO:0000256" key="5">
    <source>
        <dbReference type="ARBA" id="ARBA00023239"/>
    </source>
</evidence>
<feature type="chain" id="PRO_5042812620" evidence="8">
    <location>
        <begin position="21"/>
        <end position="211"/>
    </location>
</feature>
<dbReference type="InterPro" id="IPR001568">
    <property type="entry name" value="RNase_T2-like"/>
</dbReference>
<evidence type="ECO:0000256" key="1">
    <source>
        <dbReference type="ARBA" id="ARBA00007469"/>
    </source>
</evidence>
<dbReference type="InterPro" id="IPR036430">
    <property type="entry name" value="RNase_T2-like_sf"/>
</dbReference>
<feature type="signal peptide" evidence="8">
    <location>
        <begin position="1"/>
        <end position="20"/>
    </location>
</feature>
<dbReference type="GO" id="GO:0005576">
    <property type="term" value="C:extracellular region"/>
    <property type="evidence" value="ECO:0007669"/>
    <property type="project" value="TreeGrafter"/>
</dbReference>
<comment type="similarity">
    <text evidence="1 7">Belongs to the RNase T2 family.</text>
</comment>
<feature type="active site" evidence="6">
    <location>
        <position position="106"/>
    </location>
</feature>
<dbReference type="CDD" id="cd01061">
    <property type="entry name" value="RNase_T2_euk"/>
    <property type="match status" value="1"/>
</dbReference>
<dbReference type="SUPFAM" id="SSF55895">
    <property type="entry name" value="Ribonuclease Rh-like"/>
    <property type="match status" value="1"/>
</dbReference>
<keyword evidence="3" id="KW-0255">Endonuclease</keyword>
<dbReference type="InterPro" id="IPR033697">
    <property type="entry name" value="Ribonuclease_T2_eukaryotic"/>
</dbReference>
<evidence type="ECO:0000256" key="7">
    <source>
        <dbReference type="RuleBase" id="RU004328"/>
    </source>
</evidence>
<evidence type="ECO:0000256" key="4">
    <source>
        <dbReference type="ARBA" id="ARBA00023157"/>
    </source>
</evidence>
<evidence type="ECO:0000256" key="8">
    <source>
        <dbReference type="SAM" id="SignalP"/>
    </source>
</evidence>
<feature type="active site" evidence="6">
    <location>
        <position position="54"/>
    </location>
</feature>
<organism evidence="9 10">
    <name type="scientific">Phaseolus coccineus</name>
    <name type="common">Scarlet runner bean</name>
    <name type="synonym">Phaseolus multiflorus</name>
    <dbReference type="NCBI Taxonomy" id="3886"/>
    <lineage>
        <taxon>Eukaryota</taxon>
        <taxon>Viridiplantae</taxon>
        <taxon>Streptophyta</taxon>
        <taxon>Embryophyta</taxon>
        <taxon>Tracheophyta</taxon>
        <taxon>Spermatophyta</taxon>
        <taxon>Magnoliopsida</taxon>
        <taxon>eudicotyledons</taxon>
        <taxon>Gunneridae</taxon>
        <taxon>Pentapetalae</taxon>
        <taxon>rosids</taxon>
        <taxon>fabids</taxon>
        <taxon>Fabales</taxon>
        <taxon>Fabaceae</taxon>
        <taxon>Papilionoideae</taxon>
        <taxon>50 kb inversion clade</taxon>
        <taxon>NPAAA clade</taxon>
        <taxon>indigoferoid/millettioid clade</taxon>
        <taxon>Phaseoleae</taxon>
        <taxon>Phaseolus</taxon>
    </lineage>
</organism>
<dbReference type="PROSITE" id="PS00530">
    <property type="entry name" value="RNASE_T2_1"/>
    <property type="match status" value="1"/>
</dbReference>
<keyword evidence="10" id="KW-1185">Reference proteome</keyword>
<dbReference type="Pfam" id="PF00445">
    <property type="entry name" value="Ribonuclease_T2"/>
    <property type="match status" value="1"/>
</dbReference>
<evidence type="ECO:0000313" key="9">
    <source>
        <dbReference type="EMBL" id="KAK7364932.1"/>
    </source>
</evidence>
<name>A0AAN9N251_PHACN</name>
<evidence type="ECO:0000256" key="6">
    <source>
        <dbReference type="PIRSR" id="PIRSR633697-1"/>
    </source>
</evidence>